<reference evidence="2 3" key="1">
    <citation type="submission" date="2015-01" db="EMBL/GenBank/DDBJ databases">
        <title>The Genome Sequence of Ochroconis gallopava CBS43764.</title>
        <authorList>
            <consortium name="The Broad Institute Genomics Platform"/>
            <person name="Cuomo C."/>
            <person name="de Hoog S."/>
            <person name="Gorbushina A."/>
            <person name="Stielow B."/>
            <person name="Teixiera M."/>
            <person name="Abouelleil A."/>
            <person name="Chapman S.B."/>
            <person name="Priest M."/>
            <person name="Young S.K."/>
            <person name="Wortman J."/>
            <person name="Nusbaum C."/>
            <person name="Birren B."/>
        </authorList>
    </citation>
    <scope>NUCLEOTIDE SEQUENCE [LARGE SCALE GENOMIC DNA]</scope>
    <source>
        <strain evidence="2 3">CBS 43764</strain>
    </source>
</reference>
<keyword evidence="1" id="KW-0472">Membrane</keyword>
<keyword evidence="1" id="KW-1133">Transmembrane helix</keyword>
<evidence type="ECO:0000313" key="3">
    <source>
        <dbReference type="Proteomes" id="UP000053259"/>
    </source>
</evidence>
<dbReference type="EMBL" id="KN847561">
    <property type="protein sequence ID" value="KIW00690.1"/>
    <property type="molecule type" value="Genomic_DNA"/>
</dbReference>
<evidence type="ECO:0000256" key="1">
    <source>
        <dbReference type="SAM" id="Phobius"/>
    </source>
</evidence>
<dbReference type="SUPFAM" id="SSF81296">
    <property type="entry name" value="E set domains"/>
    <property type="match status" value="1"/>
</dbReference>
<evidence type="ECO:0008006" key="4">
    <source>
        <dbReference type="Google" id="ProtNLM"/>
    </source>
</evidence>
<dbReference type="InterPro" id="IPR014756">
    <property type="entry name" value="Ig_E-set"/>
</dbReference>
<proteinExistence type="predicted"/>
<feature type="transmembrane region" description="Helical" evidence="1">
    <location>
        <begin position="204"/>
        <end position="222"/>
    </location>
</feature>
<keyword evidence="1" id="KW-0812">Transmembrane</keyword>
<dbReference type="CDD" id="cd02859">
    <property type="entry name" value="E_set_AMPKbeta_like_N"/>
    <property type="match status" value="1"/>
</dbReference>
<dbReference type="Proteomes" id="UP000053259">
    <property type="component" value="Unassembled WGS sequence"/>
</dbReference>
<dbReference type="HOGENOM" id="CLU_1166628_0_0_1"/>
<dbReference type="AlphaFoldDB" id="A0A0D2A2T5"/>
<dbReference type="OrthoDB" id="3920617at2759"/>
<dbReference type="InParanoid" id="A0A0D2A2T5"/>
<accession>A0A0D2A2T5</accession>
<dbReference type="VEuPathDB" id="FungiDB:PV09_07874"/>
<dbReference type="RefSeq" id="XP_016210559.1">
    <property type="nucleotide sequence ID" value="XM_016361699.1"/>
</dbReference>
<name>A0A0D2A2T5_9PEZI</name>
<dbReference type="Gene3D" id="2.60.40.10">
    <property type="entry name" value="Immunoglobulins"/>
    <property type="match status" value="1"/>
</dbReference>
<organism evidence="2 3">
    <name type="scientific">Verruconis gallopava</name>
    <dbReference type="NCBI Taxonomy" id="253628"/>
    <lineage>
        <taxon>Eukaryota</taxon>
        <taxon>Fungi</taxon>
        <taxon>Dikarya</taxon>
        <taxon>Ascomycota</taxon>
        <taxon>Pezizomycotina</taxon>
        <taxon>Dothideomycetes</taxon>
        <taxon>Pleosporomycetidae</taxon>
        <taxon>Venturiales</taxon>
        <taxon>Sympoventuriaceae</taxon>
        <taxon>Verruconis</taxon>
    </lineage>
</organism>
<sequence length="238" mass="25943">MNYNSRTSAPVPQRSPSHLNSLLGASLITLSKMVSVQPSSISPESVDVIITFRNESSPIYIATDVMGWQPQLMTSTNGEAYEHVITVPKQQRTLLYKFRIGDNHWVHDASVSAEPDNLGGFNNRFEIPDISYPESNIAPSECSEATELESVAAVESVADTVSEVADDESGVSHDEADFIDVDDVISEPDFPTGNKRSEDSRTIVHGYIIISIIIAAVAFVWCTKQVLSPSLLSTSTHS</sequence>
<gene>
    <name evidence="2" type="ORF">PV09_07874</name>
</gene>
<protein>
    <recommendedName>
        <fullName evidence="4">AMP-activated protein kinase glycogen-binding domain-containing protein</fullName>
    </recommendedName>
</protein>
<dbReference type="GeneID" id="27315847"/>
<keyword evidence="3" id="KW-1185">Reference proteome</keyword>
<dbReference type="InterPro" id="IPR013783">
    <property type="entry name" value="Ig-like_fold"/>
</dbReference>
<evidence type="ECO:0000313" key="2">
    <source>
        <dbReference type="EMBL" id="KIW00690.1"/>
    </source>
</evidence>